<evidence type="ECO:0000259" key="2">
    <source>
        <dbReference type="Pfam" id="PF07735"/>
    </source>
</evidence>
<accession>A0A6A5GK59</accession>
<dbReference type="Proteomes" id="UP000483820">
    <property type="component" value="Chromosome IV"/>
</dbReference>
<protein>
    <recommendedName>
        <fullName evidence="2">Sdz-33 F-box domain-containing protein</fullName>
    </recommendedName>
</protein>
<gene>
    <name evidence="3" type="ORF">GCK72_012147</name>
</gene>
<dbReference type="InterPro" id="IPR012885">
    <property type="entry name" value="F-box_Sdz-33"/>
</dbReference>
<keyword evidence="1" id="KW-0732">Signal</keyword>
<comment type="caution">
    <text evidence="3">The sequence shown here is derived from an EMBL/GenBank/DDBJ whole genome shotgun (WGS) entry which is preliminary data.</text>
</comment>
<evidence type="ECO:0000313" key="3">
    <source>
        <dbReference type="EMBL" id="KAF1755697.1"/>
    </source>
</evidence>
<feature type="chain" id="PRO_5025450064" description="Sdz-33 F-box domain-containing protein" evidence="1">
    <location>
        <begin position="22"/>
        <end position="479"/>
    </location>
</feature>
<dbReference type="GeneID" id="9816831"/>
<dbReference type="EMBL" id="WUAV01000004">
    <property type="protein sequence ID" value="KAF1755697.1"/>
    <property type="molecule type" value="Genomic_DNA"/>
</dbReference>
<feature type="signal peptide" evidence="1">
    <location>
        <begin position="1"/>
        <end position="21"/>
    </location>
</feature>
<dbReference type="Gene3D" id="3.40.33.10">
    <property type="entry name" value="CAP"/>
    <property type="match status" value="1"/>
</dbReference>
<dbReference type="PANTHER" id="PTHR21503:SF52">
    <property type="entry name" value="F-BOX DOMAIN-CONTAINING PROTEIN"/>
    <property type="match status" value="1"/>
</dbReference>
<dbReference type="PANTHER" id="PTHR21503">
    <property type="entry name" value="F-BOX-CONTAINING HYPOTHETICAL PROTEIN C.ELEGANS"/>
    <property type="match status" value="1"/>
</dbReference>
<reference evidence="3 4" key="1">
    <citation type="submission" date="2019-12" db="EMBL/GenBank/DDBJ databases">
        <title>Chromosome-level assembly of the Caenorhabditis remanei genome.</title>
        <authorList>
            <person name="Teterina A.A."/>
            <person name="Willis J.H."/>
            <person name="Phillips P.C."/>
        </authorList>
    </citation>
    <scope>NUCLEOTIDE SEQUENCE [LARGE SCALE GENOMIC DNA]</scope>
    <source>
        <strain evidence="3 4">PX506</strain>
        <tissue evidence="3">Whole organism</tissue>
    </source>
</reference>
<organism evidence="3 4">
    <name type="scientific">Caenorhabditis remanei</name>
    <name type="common">Caenorhabditis vulgaris</name>
    <dbReference type="NCBI Taxonomy" id="31234"/>
    <lineage>
        <taxon>Eukaryota</taxon>
        <taxon>Metazoa</taxon>
        <taxon>Ecdysozoa</taxon>
        <taxon>Nematoda</taxon>
        <taxon>Chromadorea</taxon>
        <taxon>Rhabditida</taxon>
        <taxon>Rhabditina</taxon>
        <taxon>Rhabditomorpha</taxon>
        <taxon>Rhabditoidea</taxon>
        <taxon>Rhabditidae</taxon>
        <taxon>Peloderinae</taxon>
        <taxon>Caenorhabditis</taxon>
    </lineage>
</organism>
<sequence>MKLLITFSAIVFIWHAPLVTAIPEDVQQIVVDYMNRVRESFAVALPVANMNAIVYNASLEKKISTCTVAEHAAKDHRALLFQSLNLEKESDTIRDIDSREANDIMDPNSRIADIDVSRQFVHPLHAGIGCVILRTPCPFPGQPRNATDKATTMCFFGGPENMKPLDGLKRGKPASQCPNGKSEISEYMCKAIKLSLCSKKISIQINNARLYSQNVSVVLGSFYQKIEVSSENSRNTFRIFIYFNTGISKESNIQQCKIEGVTVPVSSCSLKISTFWDDYREGVLSVIQHLLKMFKCKISTDSVYYNEVQLLPTISDLFDLQLEFETLTIHLKRTKYQQLFWNKISSNFGQVEDLRLVSFIKPDFIPVFNSWPQKISITSSYWFTLKPLLTCTSTTITLGGSFLGNKDLDVLLRKWKTGEFPNLKYLRIHSKNMTNDGSTILGMKLWDLAGEVIQTDDRSKNATFKIGIRRIEMSVTPFE</sequence>
<dbReference type="InterPro" id="IPR035940">
    <property type="entry name" value="CAP_sf"/>
</dbReference>
<dbReference type="CTD" id="9816831"/>
<feature type="domain" description="Sdz-33 F-box" evidence="2">
    <location>
        <begin position="374"/>
        <end position="428"/>
    </location>
</feature>
<name>A0A6A5GK59_CAERE</name>
<dbReference type="KEGG" id="crq:GCK72_012147"/>
<dbReference type="RefSeq" id="XP_003105441.2">
    <property type="nucleotide sequence ID" value="XM_003105393.2"/>
</dbReference>
<proteinExistence type="predicted"/>
<dbReference type="Pfam" id="PF07735">
    <property type="entry name" value="FBA_2"/>
    <property type="match status" value="1"/>
</dbReference>
<dbReference type="AlphaFoldDB" id="A0A6A5GK59"/>
<evidence type="ECO:0000313" key="4">
    <source>
        <dbReference type="Proteomes" id="UP000483820"/>
    </source>
</evidence>
<evidence type="ECO:0000256" key="1">
    <source>
        <dbReference type="SAM" id="SignalP"/>
    </source>
</evidence>